<feature type="region of interest" description="Disordered" evidence="1">
    <location>
        <begin position="311"/>
        <end position="343"/>
    </location>
</feature>
<accession>A0A6A4S044</accession>
<feature type="region of interest" description="Disordered" evidence="1">
    <location>
        <begin position="400"/>
        <end position="440"/>
    </location>
</feature>
<dbReference type="PANTHER" id="PTHR47096:SF1">
    <property type="entry name" value="MISSHAPEN LIKE KINASE 1"/>
    <property type="match status" value="1"/>
</dbReference>
<proteinExistence type="predicted"/>
<dbReference type="InterPro" id="IPR000719">
    <property type="entry name" value="Prot_kinase_dom"/>
</dbReference>
<evidence type="ECO:0000256" key="1">
    <source>
        <dbReference type="SAM" id="MobiDB-lite"/>
    </source>
</evidence>
<gene>
    <name evidence="3" type="ORF">F2P81_019663</name>
</gene>
<dbReference type="EMBL" id="VEVO01000017">
    <property type="protein sequence ID" value="KAF0028576.1"/>
    <property type="molecule type" value="Genomic_DNA"/>
</dbReference>
<comment type="caution">
    <text evidence="3">The sequence shown here is derived from an EMBL/GenBank/DDBJ whole genome shotgun (WGS) entry which is preliminary data.</text>
</comment>
<dbReference type="Gene3D" id="1.10.510.10">
    <property type="entry name" value="Transferase(Phosphotransferase) domain 1"/>
    <property type="match status" value="1"/>
</dbReference>
<organism evidence="3 4">
    <name type="scientific">Scophthalmus maximus</name>
    <name type="common">Turbot</name>
    <name type="synonym">Psetta maxima</name>
    <dbReference type="NCBI Taxonomy" id="52904"/>
    <lineage>
        <taxon>Eukaryota</taxon>
        <taxon>Metazoa</taxon>
        <taxon>Chordata</taxon>
        <taxon>Craniata</taxon>
        <taxon>Vertebrata</taxon>
        <taxon>Euteleostomi</taxon>
        <taxon>Actinopterygii</taxon>
        <taxon>Neopterygii</taxon>
        <taxon>Teleostei</taxon>
        <taxon>Neoteleostei</taxon>
        <taxon>Acanthomorphata</taxon>
        <taxon>Carangaria</taxon>
        <taxon>Pleuronectiformes</taxon>
        <taxon>Pleuronectoidei</taxon>
        <taxon>Scophthalmidae</taxon>
        <taxon>Scophthalmus</taxon>
    </lineage>
</organism>
<feature type="domain" description="Protein kinase" evidence="2">
    <location>
        <begin position="1"/>
        <end position="208"/>
    </location>
</feature>
<feature type="compositionally biased region" description="Basic and acidic residues" evidence="1">
    <location>
        <begin position="409"/>
        <end position="428"/>
    </location>
</feature>
<sequence length="440" mass="52655">MLKKYSHHRNIATYYGAFVKKNPPGMDDQLWGLTHLHQHKVIHRDIKGQNVLLTENAEVKLVDFGVSAQLDRTVGRRNTFIGTPYWMAPEVIACDENPDATYDFKLCVTCIRCERSSSSPETPPPDSSLRSDETEYEYSGSEEEDEERDIGEPSSIINIPGESTLRRDFLRLQLANKERSELIRRQQLEQQQNEEHKRQLLAERQKRIEEQKEQRRRLEEQQRRERDLRKQQEREQRRRYEEMEQLRRDEERRHAEREQEYKRKQIEEQRQAERLQRQLQQERAYLVSLQQQQQQEPPRPPQDKKQLYHYKDQAPSTNDKPAWAKEVMRRAQSNSPRVPPKKYHSFRETRQFNLDNLLLLPGYKPHLRRRRRPPSYPAHVSPARDHPYVPRVRVTCVPERTSALVMRRQSPDSRDHSPDARGRSPDRRVSRRTNRSSLSL</sequence>
<feature type="compositionally biased region" description="Acidic residues" evidence="1">
    <location>
        <begin position="134"/>
        <end position="149"/>
    </location>
</feature>
<name>A0A6A4S044_SCOMX</name>
<dbReference type="PROSITE" id="PS50011">
    <property type="entry name" value="PROTEIN_KINASE_DOM"/>
    <property type="match status" value="1"/>
</dbReference>
<dbReference type="PANTHER" id="PTHR47096">
    <property type="entry name" value="MISSHAPEN LIKE KINASE 1"/>
    <property type="match status" value="1"/>
</dbReference>
<feature type="region of interest" description="Disordered" evidence="1">
    <location>
        <begin position="115"/>
        <end position="159"/>
    </location>
</feature>
<dbReference type="Pfam" id="PF00069">
    <property type="entry name" value="Pkinase"/>
    <property type="match status" value="1"/>
</dbReference>
<dbReference type="SUPFAM" id="SSF56112">
    <property type="entry name" value="Protein kinase-like (PK-like)"/>
    <property type="match status" value="1"/>
</dbReference>
<dbReference type="SMART" id="SM00220">
    <property type="entry name" value="S_TKc"/>
    <property type="match status" value="1"/>
</dbReference>
<dbReference type="InterPro" id="IPR008271">
    <property type="entry name" value="Ser/Thr_kinase_AS"/>
</dbReference>
<dbReference type="Gene3D" id="3.30.200.20">
    <property type="entry name" value="Phosphorylase Kinase, domain 1"/>
    <property type="match status" value="1"/>
</dbReference>
<dbReference type="Proteomes" id="UP000438429">
    <property type="component" value="Unassembled WGS sequence"/>
</dbReference>
<protein>
    <recommendedName>
        <fullName evidence="2">Protein kinase domain-containing protein</fullName>
    </recommendedName>
</protein>
<dbReference type="GO" id="GO:0005524">
    <property type="term" value="F:ATP binding"/>
    <property type="evidence" value="ECO:0007669"/>
    <property type="project" value="InterPro"/>
</dbReference>
<dbReference type="GO" id="GO:0005829">
    <property type="term" value="C:cytosol"/>
    <property type="evidence" value="ECO:0007669"/>
    <property type="project" value="TreeGrafter"/>
</dbReference>
<evidence type="ECO:0000313" key="3">
    <source>
        <dbReference type="EMBL" id="KAF0028576.1"/>
    </source>
</evidence>
<evidence type="ECO:0000313" key="4">
    <source>
        <dbReference type="Proteomes" id="UP000438429"/>
    </source>
</evidence>
<dbReference type="GO" id="GO:0004672">
    <property type="term" value="F:protein kinase activity"/>
    <property type="evidence" value="ECO:0007669"/>
    <property type="project" value="InterPro"/>
</dbReference>
<feature type="region of interest" description="Disordered" evidence="1">
    <location>
        <begin position="210"/>
        <end position="264"/>
    </location>
</feature>
<evidence type="ECO:0000259" key="2">
    <source>
        <dbReference type="PROSITE" id="PS50011"/>
    </source>
</evidence>
<dbReference type="InterPro" id="IPR011009">
    <property type="entry name" value="Kinase-like_dom_sf"/>
</dbReference>
<reference evidence="3 4" key="1">
    <citation type="submission" date="2019-06" db="EMBL/GenBank/DDBJ databases">
        <title>Draft genomes of female and male turbot (Scophthalmus maximus).</title>
        <authorList>
            <person name="Xu H."/>
            <person name="Xu X.-W."/>
            <person name="Shao C."/>
            <person name="Chen S."/>
        </authorList>
    </citation>
    <scope>NUCLEOTIDE SEQUENCE [LARGE SCALE GENOMIC DNA]</scope>
    <source>
        <strain evidence="3">Ysfricsl-2016a</strain>
        <tissue evidence="3">Blood</tissue>
    </source>
</reference>
<dbReference type="AlphaFoldDB" id="A0A6A4S044"/>
<dbReference type="InterPro" id="IPR051700">
    <property type="entry name" value="STE20_Ser-Thr_kinase"/>
</dbReference>
<dbReference type="PROSITE" id="PS00108">
    <property type="entry name" value="PROTEIN_KINASE_ST"/>
    <property type="match status" value="1"/>
</dbReference>